<proteinExistence type="predicted"/>
<dbReference type="PROSITE" id="PS01009">
    <property type="entry name" value="CRISP_1"/>
    <property type="match status" value="1"/>
</dbReference>
<dbReference type="PRINTS" id="PR00837">
    <property type="entry name" value="V5TPXLIKE"/>
</dbReference>
<keyword evidence="7" id="KW-1185">Reference proteome</keyword>
<protein>
    <recommendedName>
        <fullName evidence="5">SCP domain-containing protein</fullName>
    </recommendedName>
</protein>
<evidence type="ECO:0000256" key="1">
    <source>
        <dbReference type="ARBA" id="ARBA00003143"/>
    </source>
</evidence>
<sequence length="445" mass="47547">MSRQPPSPSRLWLAAWAFLVLIQLTPIKSSKSFAHASETTGDNLRGVNRRRLTSHADTADSKSEAAAEQVIPYASGDISRRQLATSCPGLSGYVAFPDNDHVGDTIGTSKKPMQQCNNDVTCVAFNSAGELKRSVTPLADTPGRCLYIKKAFAPTKCADYTGYQTKAGVDHTGDNINAKALAVNKAFNKCNADATCKGFNSNGWLKSVVSPTVPAQGVCLYTKIPPQSPPPPPSRPPAPPPPSPRPPAQRPPSPRVPAPPPPSSRPPPPSPSSSSPSPSSLNTTAGCFDAADALAEHNKDRALHGCPALTWNENLAKGAQTWAQTLTADCSDLHHSGGTYGENLSSSSGYIQLFAKDMLCTPAVKGWYGEVKKYIFSTTPWTDNQAHFFDIGHFTQVVWKSTTQVGCGAALGDFDTCLIVVCRYSPPGNVWRDDYFLGNVPPPLK</sequence>
<dbReference type="CDD" id="cd05382">
    <property type="entry name" value="CAP_GAPR1-like"/>
    <property type="match status" value="1"/>
</dbReference>
<dbReference type="InterPro" id="IPR001283">
    <property type="entry name" value="CRISP-related"/>
</dbReference>
<evidence type="ECO:0000313" key="7">
    <source>
        <dbReference type="Proteomes" id="UP000747399"/>
    </source>
</evidence>
<dbReference type="EMBL" id="BNCO01000041">
    <property type="protein sequence ID" value="GIL60674.1"/>
    <property type="molecule type" value="Genomic_DNA"/>
</dbReference>
<organism evidence="6 7">
    <name type="scientific">Volvox africanus</name>
    <dbReference type="NCBI Taxonomy" id="51714"/>
    <lineage>
        <taxon>Eukaryota</taxon>
        <taxon>Viridiplantae</taxon>
        <taxon>Chlorophyta</taxon>
        <taxon>core chlorophytes</taxon>
        <taxon>Chlorophyceae</taxon>
        <taxon>CS clade</taxon>
        <taxon>Chlamydomonadales</taxon>
        <taxon>Volvocaceae</taxon>
        <taxon>Volvox</taxon>
    </lineage>
</organism>
<dbReference type="PANTHER" id="PTHR10334">
    <property type="entry name" value="CYSTEINE-RICH SECRETORY PROTEIN-RELATED"/>
    <property type="match status" value="1"/>
</dbReference>
<reference evidence="6" key="1">
    <citation type="journal article" date="2021" name="Proc. Natl. Acad. Sci. U.S.A.">
        <title>Three genomes in the algal genus Volvox reveal the fate of a haploid sex-determining region after a transition to homothallism.</title>
        <authorList>
            <person name="Yamamoto K."/>
            <person name="Hamaji T."/>
            <person name="Kawai-Toyooka H."/>
            <person name="Matsuzaki R."/>
            <person name="Takahashi F."/>
            <person name="Nishimura Y."/>
            <person name="Kawachi M."/>
            <person name="Noguchi H."/>
            <person name="Minakuchi Y."/>
            <person name="Umen J.G."/>
            <person name="Toyoda A."/>
            <person name="Nozaki H."/>
        </authorList>
    </citation>
    <scope>NUCLEOTIDE SEQUENCE</scope>
    <source>
        <strain evidence="6">NIES-3780</strain>
    </source>
</reference>
<evidence type="ECO:0000256" key="3">
    <source>
        <dbReference type="SAM" id="MobiDB-lite"/>
    </source>
</evidence>
<dbReference type="Pfam" id="PF00188">
    <property type="entry name" value="CAP"/>
    <property type="match status" value="1"/>
</dbReference>
<dbReference type="InterPro" id="IPR002413">
    <property type="entry name" value="V5_allergen-like"/>
</dbReference>
<dbReference type="InterPro" id="IPR035940">
    <property type="entry name" value="CAP_sf"/>
</dbReference>
<keyword evidence="2" id="KW-0568">Pathogenesis-related protein</keyword>
<dbReference type="Proteomes" id="UP000747399">
    <property type="component" value="Unassembled WGS sequence"/>
</dbReference>
<evidence type="ECO:0000256" key="4">
    <source>
        <dbReference type="SAM" id="SignalP"/>
    </source>
</evidence>
<dbReference type="FunFam" id="3.40.33.10:FF:000010">
    <property type="entry name" value="Predicted protein"/>
    <property type="match status" value="1"/>
</dbReference>
<feature type="region of interest" description="Disordered" evidence="3">
    <location>
        <begin position="220"/>
        <end position="284"/>
    </location>
</feature>
<keyword evidence="4" id="KW-0732">Signal</keyword>
<dbReference type="SMART" id="SM00198">
    <property type="entry name" value="SCP"/>
    <property type="match status" value="1"/>
</dbReference>
<comment type="caution">
    <text evidence="6">The sequence shown here is derived from an EMBL/GenBank/DDBJ whole genome shotgun (WGS) entry which is preliminary data.</text>
</comment>
<dbReference type="AlphaFoldDB" id="A0A8J4F4E8"/>
<dbReference type="InterPro" id="IPR034113">
    <property type="entry name" value="SCP_GAPR1-like"/>
</dbReference>
<evidence type="ECO:0000256" key="2">
    <source>
        <dbReference type="ARBA" id="ARBA00023265"/>
    </source>
</evidence>
<dbReference type="SUPFAM" id="SSF55797">
    <property type="entry name" value="PR-1-like"/>
    <property type="match status" value="1"/>
</dbReference>
<comment type="function">
    <text evidence="1">Probably involved in the defense reaction of plants against pathogens.</text>
</comment>
<dbReference type="PRINTS" id="PR00838">
    <property type="entry name" value="V5ALLERGEN"/>
</dbReference>
<name>A0A8J4F4E8_9CHLO</name>
<dbReference type="Gene3D" id="3.40.33.10">
    <property type="entry name" value="CAP"/>
    <property type="match status" value="1"/>
</dbReference>
<feature type="region of interest" description="Disordered" evidence="3">
    <location>
        <begin position="37"/>
        <end position="66"/>
    </location>
</feature>
<dbReference type="InterPro" id="IPR014044">
    <property type="entry name" value="CAP_dom"/>
</dbReference>
<feature type="chain" id="PRO_5035180023" description="SCP domain-containing protein" evidence="4">
    <location>
        <begin position="30"/>
        <end position="445"/>
    </location>
</feature>
<feature type="domain" description="SCP" evidence="5">
    <location>
        <begin position="288"/>
        <end position="432"/>
    </location>
</feature>
<feature type="signal peptide" evidence="4">
    <location>
        <begin position="1"/>
        <end position="29"/>
    </location>
</feature>
<accession>A0A8J4F4E8</accession>
<evidence type="ECO:0000259" key="5">
    <source>
        <dbReference type="SMART" id="SM00198"/>
    </source>
</evidence>
<dbReference type="InterPro" id="IPR018244">
    <property type="entry name" value="Allrgn_V5/Tpx1_CS"/>
</dbReference>
<evidence type="ECO:0000313" key="6">
    <source>
        <dbReference type="EMBL" id="GIL60674.1"/>
    </source>
</evidence>
<gene>
    <name evidence="6" type="ORF">Vafri_15207</name>
</gene>
<dbReference type="PROSITE" id="PS01010">
    <property type="entry name" value="CRISP_2"/>
    <property type="match status" value="1"/>
</dbReference>
<keyword evidence="2" id="KW-0611">Plant defense</keyword>
<feature type="compositionally biased region" description="Pro residues" evidence="3">
    <location>
        <begin position="226"/>
        <end position="271"/>
    </location>
</feature>
<dbReference type="GO" id="GO:0005576">
    <property type="term" value="C:extracellular region"/>
    <property type="evidence" value="ECO:0007669"/>
    <property type="project" value="InterPro"/>
</dbReference>